<dbReference type="Pfam" id="PF00534">
    <property type="entry name" value="Glycos_transf_1"/>
    <property type="match status" value="1"/>
</dbReference>
<comment type="caution">
    <text evidence="3">The sequence shown here is derived from an EMBL/GenBank/DDBJ whole genome shotgun (WGS) entry which is preliminary data.</text>
</comment>
<name>X0VZQ7_9ZZZZ</name>
<dbReference type="PANTHER" id="PTHR45947:SF3">
    <property type="entry name" value="SULFOQUINOVOSYL TRANSFERASE SQD2"/>
    <property type="match status" value="1"/>
</dbReference>
<feature type="domain" description="Glycosyl transferase family 1" evidence="1">
    <location>
        <begin position="178"/>
        <end position="256"/>
    </location>
</feature>
<evidence type="ECO:0000259" key="1">
    <source>
        <dbReference type="Pfam" id="PF00534"/>
    </source>
</evidence>
<feature type="domain" description="Glycosyltransferase subfamily 4-like N-terminal" evidence="2">
    <location>
        <begin position="14"/>
        <end position="169"/>
    </location>
</feature>
<dbReference type="InterPro" id="IPR001296">
    <property type="entry name" value="Glyco_trans_1"/>
</dbReference>
<evidence type="ECO:0000313" key="3">
    <source>
        <dbReference type="EMBL" id="GAG16577.1"/>
    </source>
</evidence>
<dbReference type="EMBL" id="BARS01037900">
    <property type="protein sequence ID" value="GAG16577.1"/>
    <property type="molecule type" value="Genomic_DNA"/>
</dbReference>
<dbReference type="Pfam" id="PF13439">
    <property type="entry name" value="Glyco_transf_4"/>
    <property type="match status" value="1"/>
</dbReference>
<reference evidence="3" key="1">
    <citation type="journal article" date="2014" name="Front. Microbiol.">
        <title>High frequency of phylogenetically diverse reductive dehalogenase-homologous genes in deep subseafloor sedimentary metagenomes.</title>
        <authorList>
            <person name="Kawai M."/>
            <person name="Futagami T."/>
            <person name="Toyoda A."/>
            <person name="Takaki Y."/>
            <person name="Nishi S."/>
            <person name="Hori S."/>
            <person name="Arai W."/>
            <person name="Tsubouchi T."/>
            <person name="Morono Y."/>
            <person name="Uchiyama I."/>
            <person name="Ito T."/>
            <person name="Fujiyama A."/>
            <person name="Inagaki F."/>
            <person name="Takami H."/>
        </authorList>
    </citation>
    <scope>NUCLEOTIDE SEQUENCE</scope>
    <source>
        <strain evidence="3">Expedition CK06-06</strain>
    </source>
</reference>
<gene>
    <name evidence="3" type="ORF">S01H1_58059</name>
</gene>
<organism evidence="3">
    <name type="scientific">marine sediment metagenome</name>
    <dbReference type="NCBI Taxonomy" id="412755"/>
    <lineage>
        <taxon>unclassified sequences</taxon>
        <taxon>metagenomes</taxon>
        <taxon>ecological metagenomes</taxon>
    </lineage>
</organism>
<dbReference type="InterPro" id="IPR050194">
    <property type="entry name" value="Glycosyltransferase_grp1"/>
</dbReference>
<sequence length="256" mass="29149">AHLCLLKEYTGYRNLTIDVLTSAPKPGFNVEKFAENVTIHKVAVHKKNLHFWRKTEVIEWLLKAWPHYRRMVRKNNYDLVHAFFGFPTGWLCYRTANKLPYIISLRGSDVPGYNIRLGLDYKLMAGLFRRIWSSAAAVVANSKGLRQLAQKFMPDLDISIIPNGIDTEKFLPSEKQGLTKPIHALTVCRLISRKRLDLLISAVARARELGLNIQLNIAGEGNLMEPLKGLADELNVADSVIFLARVPAERMPQLYR</sequence>
<feature type="non-terminal residue" evidence="3">
    <location>
        <position position="256"/>
    </location>
</feature>
<dbReference type="InterPro" id="IPR028098">
    <property type="entry name" value="Glyco_trans_4-like_N"/>
</dbReference>
<dbReference type="GO" id="GO:0016757">
    <property type="term" value="F:glycosyltransferase activity"/>
    <property type="evidence" value="ECO:0007669"/>
    <property type="project" value="InterPro"/>
</dbReference>
<evidence type="ECO:0008006" key="4">
    <source>
        <dbReference type="Google" id="ProtNLM"/>
    </source>
</evidence>
<dbReference type="Gene3D" id="3.40.50.2000">
    <property type="entry name" value="Glycogen Phosphorylase B"/>
    <property type="match status" value="2"/>
</dbReference>
<dbReference type="PANTHER" id="PTHR45947">
    <property type="entry name" value="SULFOQUINOVOSYL TRANSFERASE SQD2"/>
    <property type="match status" value="1"/>
</dbReference>
<evidence type="ECO:0000259" key="2">
    <source>
        <dbReference type="Pfam" id="PF13439"/>
    </source>
</evidence>
<proteinExistence type="predicted"/>
<dbReference type="AlphaFoldDB" id="X0VZQ7"/>
<feature type="non-terminal residue" evidence="3">
    <location>
        <position position="1"/>
    </location>
</feature>
<dbReference type="SUPFAM" id="SSF53756">
    <property type="entry name" value="UDP-Glycosyltransferase/glycogen phosphorylase"/>
    <property type="match status" value="1"/>
</dbReference>
<protein>
    <recommendedName>
        <fullName evidence="4">Glycosyltransferase subfamily 4-like N-terminal domain-containing protein</fullName>
    </recommendedName>
</protein>
<accession>X0VZQ7</accession>